<feature type="region of interest" description="Disordered" evidence="1">
    <location>
        <begin position="207"/>
        <end position="310"/>
    </location>
</feature>
<accession>A0A9N9KV29</accession>
<feature type="compositionally biased region" description="Low complexity" evidence="1">
    <location>
        <begin position="146"/>
        <end position="165"/>
    </location>
</feature>
<evidence type="ECO:0000256" key="3">
    <source>
        <dbReference type="SAM" id="SignalP"/>
    </source>
</evidence>
<feature type="compositionally biased region" description="Polar residues" evidence="1">
    <location>
        <begin position="423"/>
        <end position="433"/>
    </location>
</feature>
<organism evidence="4 5">
    <name type="scientific">Hymenoscyphus fraxineus</name>
    <dbReference type="NCBI Taxonomy" id="746836"/>
    <lineage>
        <taxon>Eukaryota</taxon>
        <taxon>Fungi</taxon>
        <taxon>Dikarya</taxon>
        <taxon>Ascomycota</taxon>
        <taxon>Pezizomycotina</taxon>
        <taxon>Leotiomycetes</taxon>
        <taxon>Helotiales</taxon>
        <taxon>Helotiaceae</taxon>
        <taxon>Hymenoscyphus</taxon>
    </lineage>
</organism>
<feature type="region of interest" description="Disordered" evidence="1">
    <location>
        <begin position="141"/>
        <end position="168"/>
    </location>
</feature>
<feature type="compositionally biased region" description="Basic and acidic residues" evidence="1">
    <location>
        <begin position="286"/>
        <end position="309"/>
    </location>
</feature>
<proteinExistence type="predicted"/>
<evidence type="ECO:0000313" key="5">
    <source>
        <dbReference type="Proteomes" id="UP000696280"/>
    </source>
</evidence>
<sequence length="447" mass="46770">MGRFSIRRLVLIAIWSSIPSEARQTPSIFARQSSTCPDPTYSTCANTKLPDNFCCPPGSTCLELAGSTTLLCCPAGADCSAIQAVSCDITQQNATLHSNNILKTTALGNAMETCGAGCCPFGFHCNGTICSIDATQDAKPTRLPASSPTSSNTPTTSPTSPSSSPVDTGSCPKFPAVAVIAGFFPGLALGVLLTIAGICLLGAHRRKGDRRGSGSSFGNTISEPQPSSTNDMRTDFLRKPPGSPSSTSTRSRSQRVRSLFRKSQASSSTQGMSERSVAPPMPLVVQRDKSGRSEERPTTPRNRLQREPSYEDINIFADGDTASALRAHTPPVDLKPPRSLTGNGNGNGNGHGNPPRMLRGSSQTTFSDMMESSGLAGLRKGELVDGYGNSSTLGLGLGIGIEIARSRGCEANEQTAYVYKGVQTPSTSPPRQGNNGGSRPGAGRSFT</sequence>
<reference evidence="4" key="1">
    <citation type="submission" date="2021-07" db="EMBL/GenBank/DDBJ databases">
        <authorList>
            <person name="Durling M."/>
        </authorList>
    </citation>
    <scope>NUCLEOTIDE SEQUENCE</scope>
</reference>
<keyword evidence="3" id="KW-0732">Signal</keyword>
<dbReference type="AlphaFoldDB" id="A0A9N9KV29"/>
<keyword evidence="2" id="KW-1133">Transmembrane helix</keyword>
<keyword evidence="2" id="KW-0472">Membrane</keyword>
<dbReference type="EMBL" id="CAJVRL010000051">
    <property type="protein sequence ID" value="CAG8953641.1"/>
    <property type="molecule type" value="Genomic_DNA"/>
</dbReference>
<feature type="signal peptide" evidence="3">
    <location>
        <begin position="1"/>
        <end position="22"/>
    </location>
</feature>
<evidence type="ECO:0000256" key="2">
    <source>
        <dbReference type="SAM" id="Phobius"/>
    </source>
</evidence>
<protein>
    <submittedName>
        <fullName evidence="4">Uncharacterized protein</fullName>
    </submittedName>
</protein>
<feature type="compositionally biased region" description="Polar residues" evidence="1">
    <location>
        <begin position="219"/>
        <end position="231"/>
    </location>
</feature>
<keyword evidence="5" id="KW-1185">Reference proteome</keyword>
<name>A0A9N9KV29_9HELO</name>
<evidence type="ECO:0000256" key="1">
    <source>
        <dbReference type="SAM" id="MobiDB-lite"/>
    </source>
</evidence>
<keyword evidence="2" id="KW-0812">Transmembrane</keyword>
<feature type="chain" id="PRO_5040163609" evidence="3">
    <location>
        <begin position="23"/>
        <end position="447"/>
    </location>
</feature>
<feature type="region of interest" description="Disordered" evidence="1">
    <location>
        <begin position="327"/>
        <end position="362"/>
    </location>
</feature>
<feature type="region of interest" description="Disordered" evidence="1">
    <location>
        <begin position="420"/>
        <end position="447"/>
    </location>
</feature>
<comment type="caution">
    <text evidence="4">The sequence shown here is derived from an EMBL/GenBank/DDBJ whole genome shotgun (WGS) entry which is preliminary data.</text>
</comment>
<gene>
    <name evidence="4" type="ORF">HYFRA_00010100</name>
</gene>
<evidence type="ECO:0000313" key="4">
    <source>
        <dbReference type="EMBL" id="CAG8953641.1"/>
    </source>
</evidence>
<feature type="compositionally biased region" description="Polar residues" evidence="1">
    <location>
        <begin position="261"/>
        <end position="273"/>
    </location>
</feature>
<dbReference type="Proteomes" id="UP000696280">
    <property type="component" value="Unassembled WGS sequence"/>
</dbReference>
<dbReference type="OrthoDB" id="5338512at2759"/>
<feature type="transmembrane region" description="Helical" evidence="2">
    <location>
        <begin position="174"/>
        <end position="201"/>
    </location>
</feature>